<dbReference type="Proteomes" id="UP000515800">
    <property type="component" value="Chromosome"/>
</dbReference>
<evidence type="ECO:0000259" key="2">
    <source>
        <dbReference type="Pfam" id="PF07261"/>
    </source>
</evidence>
<reference evidence="4 5" key="1">
    <citation type="submission" date="2020-08" db="EMBL/GenBank/DDBJ databases">
        <title>Genome sequence of Weissella diestrammenae KACC 16890T.</title>
        <authorList>
            <person name="Hyun D.-W."/>
            <person name="Bae J.-W."/>
        </authorList>
    </citation>
    <scope>NUCLEOTIDE SEQUENCE [LARGE SCALE GENOMIC DNA]</scope>
    <source>
        <strain evidence="4 5">KACC 16890</strain>
    </source>
</reference>
<dbReference type="InterPro" id="IPR036388">
    <property type="entry name" value="WH-like_DNA-bd_sf"/>
</dbReference>
<evidence type="ECO:0000256" key="1">
    <source>
        <dbReference type="ARBA" id="ARBA00093462"/>
    </source>
</evidence>
<evidence type="ECO:0000313" key="5">
    <source>
        <dbReference type="Proteomes" id="UP000515800"/>
    </source>
</evidence>
<feature type="domain" description="DnaD N-terminal" evidence="3">
    <location>
        <begin position="18"/>
        <end position="111"/>
    </location>
</feature>
<dbReference type="SUPFAM" id="SSF158499">
    <property type="entry name" value="DnaD domain-like"/>
    <property type="match status" value="1"/>
</dbReference>
<dbReference type="InterPro" id="IPR034829">
    <property type="entry name" value="DnaD-like_sf"/>
</dbReference>
<dbReference type="RefSeq" id="WP_187528933.1">
    <property type="nucleotide sequence ID" value="NZ_CP060724.1"/>
</dbReference>
<dbReference type="Pfam" id="PF21984">
    <property type="entry name" value="DnaD_N"/>
    <property type="match status" value="1"/>
</dbReference>
<evidence type="ECO:0000259" key="3">
    <source>
        <dbReference type="Pfam" id="PF21984"/>
    </source>
</evidence>
<accession>A0A7G9T4S3</accession>
<dbReference type="InterPro" id="IPR053843">
    <property type="entry name" value="DnaD_N"/>
</dbReference>
<dbReference type="InterPro" id="IPR053162">
    <property type="entry name" value="DnaD"/>
</dbReference>
<gene>
    <name evidence="4" type="ORF">H9L19_06910</name>
</gene>
<sequence>MVENSQIKKFLNVGMVDISIMLLQHYRELGLSDEELLVYIQIKAMLDRGFYEPSTEKIAHFMGTDARKVFSIIESMRAKKLVVFENKHDEQQRLVTTLDFQPLYDLLLKLPSDNATRAQDRVDQNPVTVFSDEPKRSEIFELIEREFGRQLSPTELETVINWFDVDHFLPVLIRAAIKEAVLNQALNLRYIESILVNWTKLNYRSEQDVIANSKRRKAYQIKKNQPTNQKTHIPLDVDLLDLNPEQL</sequence>
<name>A0A7G9T4S3_9LACO</name>
<dbReference type="Gene3D" id="1.10.10.630">
    <property type="entry name" value="DnaD domain-like"/>
    <property type="match status" value="1"/>
</dbReference>
<dbReference type="PANTHER" id="PTHR37293">
    <property type="entry name" value="PHAGE REPLICATION PROTEIN-RELATED"/>
    <property type="match status" value="1"/>
</dbReference>
<proteinExistence type="inferred from homology"/>
<dbReference type="PANTHER" id="PTHR37293:SF6">
    <property type="entry name" value="DNA REPLICATION PROTEIN DNAD"/>
    <property type="match status" value="1"/>
</dbReference>
<organism evidence="4 5">
    <name type="scientific">Weissella diestrammenae</name>
    <dbReference type="NCBI Taxonomy" id="1162633"/>
    <lineage>
        <taxon>Bacteria</taxon>
        <taxon>Bacillati</taxon>
        <taxon>Bacillota</taxon>
        <taxon>Bacilli</taxon>
        <taxon>Lactobacillales</taxon>
        <taxon>Lactobacillaceae</taxon>
        <taxon>Weissella</taxon>
    </lineage>
</organism>
<dbReference type="Gene3D" id="1.10.10.10">
    <property type="entry name" value="Winged helix-like DNA-binding domain superfamily/Winged helix DNA-binding domain"/>
    <property type="match status" value="1"/>
</dbReference>
<keyword evidence="5" id="KW-1185">Reference proteome</keyword>
<dbReference type="NCBIfam" id="TIGR01446">
    <property type="entry name" value="DnaD_dom"/>
    <property type="match status" value="1"/>
</dbReference>
<comment type="similarity">
    <text evidence="1">Belongs to the DnaB/DnaD family.</text>
</comment>
<dbReference type="AlphaFoldDB" id="A0A7G9T4S3"/>
<dbReference type="EMBL" id="CP060724">
    <property type="protein sequence ID" value="QNN75098.1"/>
    <property type="molecule type" value="Genomic_DNA"/>
</dbReference>
<feature type="domain" description="DnaB/C C-terminal" evidence="2">
    <location>
        <begin position="140"/>
        <end position="211"/>
    </location>
</feature>
<protein>
    <submittedName>
        <fullName evidence="4">DnaD domain protein</fullName>
    </submittedName>
</protein>
<dbReference type="Pfam" id="PF07261">
    <property type="entry name" value="DnaB_2"/>
    <property type="match status" value="1"/>
</dbReference>
<evidence type="ECO:0000313" key="4">
    <source>
        <dbReference type="EMBL" id="QNN75098.1"/>
    </source>
</evidence>
<dbReference type="InterPro" id="IPR006343">
    <property type="entry name" value="DnaB/C_C"/>
</dbReference>
<dbReference type="KEGG" id="wdi:H9L19_06910"/>